<reference evidence="4 5" key="1">
    <citation type="submission" date="2023-11" db="EMBL/GenBank/DDBJ databases">
        <title>30 novel species of actinomycetes from the DSMZ collection.</title>
        <authorList>
            <person name="Nouioui I."/>
        </authorList>
    </citation>
    <scope>NUCLEOTIDE SEQUENCE [LARGE SCALE GENOMIC DNA]</scope>
    <source>
        <strain evidence="4 5">DSM 41602</strain>
    </source>
</reference>
<organism evidence="4 5">
    <name type="scientific">Streptomyces antimycoticus</name>
    <dbReference type="NCBI Taxonomy" id="68175"/>
    <lineage>
        <taxon>Bacteria</taxon>
        <taxon>Bacillati</taxon>
        <taxon>Actinomycetota</taxon>
        <taxon>Actinomycetes</taxon>
        <taxon>Kitasatosporales</taxon>
        <taxon>Streptomycetaceae</taxon>
        <taxon>Streptomyces</taxon>
        <taxon>Streptomyces violaceusniger group</taxon>
    </lineage>
</organism>
<dbReference type="EMBL" id="JAZBJQ010000083">
    <property type="protein sequence ID" value="MEE4590186.1"/>
    <property type="molecule type" value="Genomic_DNA"/>
</dbReference>
<dbReference type="Proteomes" id="UP001354649">
    <property type="component" value="Unassembled WGS sequence"/>
</dbReference>
<evidence type="ECO:0000259" key="3">
    <source>
        <dbReference type="Pfam" id="PF13006"/>
    </source>
</evidence>
<dbReference type="InterPro" id="IPR002559">
    <property type="entry name" value="Transposase_11"/>
</dbReference>
<evidence type="ECO:0000259" key="2">
    <source>
        <dbReference type="Pfam" id="PF01609"/>
    </source>
</evidence>
<proteinExistence type="predicted"/>
<evidence type="ECO:0000256" key="1">
    <source>
        <dbReference type="SAM" id="MobiDB-lite"/>
    </source>
</evidence>
<comment type="caution">
    <text evidence="4">The sequence shown here is derived from an EMBL/GenBank/DDBJ whole genome shotgun (WGS) entry which is preliminary data.</text>
</comment>
<dbReference type="NCBIfam" id="NF033592">
    <property type="entry name" value="transpos_IS4_1"/>
    <property type="match status" value="1"/>
</dbReference>
<dbReference type="AlphaFoldDB" id="A0ABD5JNY1"/>
<feature type="compositionally biased region" description="Basic residues" evidence="1">
    <location>
        <begin position="414"/>
        <end position="428"/>
    </location>
</feature>
<dbReference type="InterPro" id="IPR012337">
    <property type="entry name" value="RNaseH-like_sf"/>
</dbReference>
<evidence type="ECO:0000313" key="5">
    <source>
        <dbReference type="Proteomes" id="UP001354649"/>
    </source>
</evidence>
<dbReference type="RefSeq" id="WP_210564147.1">
    <property type="nucleotide sequence ID" value="NZ_JBEYSH010000157.1"/>
</dbReference>
<name>A0ABD5JNY1_9ACTN</name>
<dbReference type="Pfam" id="PF01609">
    <property type="entry name" value="DDE_Tnp_1"/>
    <property type="match status" value="1"/>
</dbReference>
<sequence>MQEQSVITREIAVAAGVFAPGHLGELTQVVDFALVDAVLEETGTVQKRVRLLPSRVVVYFVLALALFERCSYRAVWGKLVASLDALALVRPCTSALCRARRRVGSAPFQPLFETLAGPVAGPHTPGAFWRGLRTVAIDGTSLHLPDSDPIAARHSKRKRKGEDVEFDYPLLRLLTLIECGTRAVLAAAFGPETTGETTYVEQMLDRLTRGMLVLLDTGFDGYPLLLQLRSTGAEFLCRSGARRIPLITKRLPDGSYLSTFGMGKLPVRIVEAWITVTYADGTVRREQWRLATSLTDHTRYPAHELVTLYHERWQAETTYFSIKATMLDGRILRSHRPQEVEQEVYALLTVYQALIRITTDATAGRPGLDPDRISFTIALETARDQVTTAAGIIPREVTLVSTIGHAILDNLLPARRRQRAKARTRKNPTSKYSKNSLQHPATAQHYTLETEVTVMEDGLKTRSKR</sequence>
<evidence type="ECO:0000313" key="4">
    <source>
        <dbReference type="EMBL" id="MEE4590186.1"/>
    </source>
</evidence>
<feature type="compositionally biased region" description="Polar residues" evidence="1">
    <location>
        <begin position="429"/>
        <end position="447"/>
    </location>
</feature>
<feature type="domain" description="Transposase IS4 N-terminal" evidence="3">
    <location>
        <begin position="21"/>
        <end position="113"/>
    </location>
</feature>
<dbReference type="PANTHER" id="PTHR37529">
    <property type="entry name" value="TRANSPOSASE INSG FOR INSERTION SEQUENCE ELEMENT IS4-RELATED"/>
    <property type="match status" value="1"/>
</dbReference>
<dbReference type="InterPro" id="IPR024473">
    <property type="entry name" value="Transposases_IS4_N"/>
</dbReference>
<protein>
    <submittedName>
        <fullName evidence="4">IS4 family transposase</fullName>
    </submittedName>
</protein>
<dbReference type="SUPFAM" id="SSF53098">
    <property type="entry name" value="Ribonuclease H-like"/>
    <property type="match status" value="1"/>
</dbReference>
<dbReference type="Pfam" id="PF13006">
    <property type="entry name" value="Nterm_IS4"/>
    <property type="match status" value="1"/>
</dbReference>
<dbReference type="PANTHER" id="PTHR37529:SF1">
    <property type="entry name" value="TRANSPOSASE INSG FOR INSERTION SEQUENCE ELEMENT IS4-RELATED"/>
    <property type="match status" value="1"/>
</dbReference>
<dbReference type="InterPro" id="IPR047952">
    <property type="entry name" value="Transpos_IS4"/>
</dbReference>
<gene>
    <name evidence="4" type="ORF">V2K49_45785</name>
</gene>
<feature type="region of interest" description="Disordered" evidence="1">
    <location>
        <begin position="414"/>
        <end position="447"/>
    </location>
</feature>
<feature type="domain" description="Transposase IS4-like" evidence="2">
    <location>
        <begin position="131"/>
        <end position="351"/>
    </location>
</feature>
<accession>A0ABD5JNY1</accession>